<sequence length="203" mass="23090">MSKQDFPAIASAVAEISFLYLTYGNIHYDEACSQFAHGAQCASLAQRQGHKDDIVIAAFLHDIGHLIAQHQQKSDMNQQGYIHHSQLGADFLKAHNFSHAVVRMVQYHVQAKRYLVSTSKCYRALLSTASRKTLQQQGDGLTKHQQQVFENQPDFEDLLTLRHLDDAGKDPDMVTSALSYWLQKIELYLQHVSAYAKKFNLER</sequence>
<dbReference type="PANTHER" id="PTHR40202">
    <property type="match status" value="1"/>
</dbReference>
<organism evidence="2 3">
    <name type="scientific">Pseudoalteromonas aliena SW19</name>
    <dbReference type="NCBI Taxonomy" id="1314866"/>
    <lineage>
        <taxon>Bacteria</taxon>
        <taxon>Pseudomonadati</taxon>
        <taxon>Pseudomonadota</taxon>
        <taxon>Gammaproteobacteria</taxon>
        <taxon>Alteromonadales</taxon>
        <taxon>Pseudoalteromonadaceae</taxon>
        <taxon>Pseudoalteromonas</taxon>
    </lineage>
</organism>
<dbReference type="Gene3D" id="1.10.3210.10">
    <property type="entry name" value="Hypothetical protein af1432"/>
    <property type="match status" value="1"/>
</dbReference>
<dbReference type="Proteomes" id="UP000648482">
    <property type="component" value="Unassembled WGS sequence"/>
</dbReference>
<comment type="caution">
    <text evidence="2">The sequence shown here is derived from an EMBL/GenBank/DDBJ whole genome shotgun (WGS) entry which is preliminary data.</text>
</comment>
<dbReference type="InterPro" id="IPR006674">
    <property type="entry name" value="HD_domain"/>
</dbReference>
<dbReference type="SUPFAM" id="SSF109604">
    <property type="entry name" value="HD-domain/PDEase-like"/>
    <property type="match status" value="1"/>
</dbReference>
<dbReference type="EMBL" id="AQGU01000025">
    <property type="protein sequence ID" value="MBE0359552.1"/>
    <property type="molecule type" value="Genomic_DNA"/>
</dbReference>
<evidence type="ECO:0000313" key="3">
    <source>
        <dbReference type="Proteomes" id="UP000648482"/>
    </source>
</evidence>
<evidence type="ECO:0000259" key="1">
    <source>
        <dbReference type="Pfam" id="PF01966"/>
    </source>
</evidence>
<accession>A0ABR9DYV7</accession>
<dbReference type="Pfam" id="PF01966">
    <property type="entry name" value="HD"/>
    <property type="match status" value="1"/>
</dbReference>
<dbReference type="InterPro" id="IPR052567">
    <property type="entry name" value="OP_Dioxygenase"/>
</dbReference>
<feature type="domain" description="HD" evidence="1">
    <location>
        <begin position="41"/>
        <end position="112"/>
    </location>
</feature>
<dbReference type="PANTHER" id="PTHR40202:SF1">
    <property type="entry name" value="HD DOMAIN-CONTAINING PROTEIN"/>
    <property type="match status" value="1"/>
</dbReference>
<gene>
    <name evidence="2" type="ORF">PALI_a0823</name>
</gene>
<proteinExistence type="predicted"/>
<protein>
    <recommendedName>
        <fullName evidence="1">HD domain-containing protein</fullName>
    </recommendedName>
</protein>
<name>A0ABR9DYV7_9GAMM</name>
<dbReference type="RefSeq" id="WP_193155630.1">
    <property type="nucleotide sequence ID" value="NZ_AQGU01000025.1"/>
</dbReference>
<keyword evidence="3" id="KW-1185">Reference proteome</keyword>
<evidence type="ECO:0000313" key="2">
    <source>
        <dbReference type="EMBL" id="MBE0359552.1"/>
    </source>
</evidence>
<reference evidence="2 3" key="1">
    <citation type="submission" date="2015-06" db="EMBL/GenBank/DDBJ databases">
        <title>Genome sequence of Pseudoalteromonas aliena.</title>
        <authorList>
            <person name="Xie B.-B."/>
            <person name="Rong J.-C."/>
            <person name="Qin Q.-L."/>
            <person name="Zhang Y.-Z."/>
        </authorList>
    </citation>
    <scope>NUCLEOTIDE SEQUENCE [LARGE SCALE GENOMIC DNA]</scope>
    <source>
        <strain evidence="2 3">SW19</strain>
    </source>
</reference>